<reference evidence="2" key="1">
    <citation type="submission" date="2024-04" db="EMBL/GenBank/DDBJ databases">
        <title>Salinicola lusitanus LLJ914,a marine bacterium isolated from the Okinawa Trough.</title>
        <authorList>
            <person name="Li J."/>
        </authorList>
    </citation>
    <scope>NUCLEOTIDE SEQUENCE [LARGE SCALE GENOMIC DNA]</scope>
</reference>
<protein>
    <submittedName>
        <fullName evidence="1">Uncharacterized protein</fullName>
    </submittedName>
</protein>
<comment type="caution">
    <text evidence="1">The sequence shown here is derived from an EMBL/GenBank/DDBJ whole genome shotgun (WGS) entry which is preliminary data.</text>
</comment>
<evidence type="ECO:0000313" key="2">
    <source>
        <dbReference type="Proteomes" id="UP001460270"/>
    </source>
</evidence>
<keyword evidence="2" id="KW-1185">Reference proteome</keyword>
<evidence type="ECO:0000313" key="1">
    <source>
        <dbReference type="EMBL" id="KAK7938591.1"/>
    </source>
</evidence>
<dbReference type="AlphaFoldDB" id="A0AAW0PS68"/>
<dbReference type="Proteomes" id="UP001460270">
    <property type="component" value="Unassembled WGS sequence"/>
</dbReference>
<name>A0AAW0PS68_9GOBI</name>
<accession>A0AAW0PS68</accession>
<organism evidence="1 2">
    <name type="scientific">Mugilogobius chulae</name>
    <name type="common">yellowstripe goby</name>
    <dbReference type="NCBI Taxonomy" id="88201"/>
    <lineage>
        <taxon>Eukaryota</taxon>
        <taxon>Metazoa</taxon>
        <taxon>Chordata</taxon>
        <taxon>Craniata</taxon>
        <taxon>Vertebrata</taxon>
        <taxon>Euteleostomi</taxon>
        <taxon>Actinopterygii</taxon>
        <taxon>Neopterygii</taxon>
        <taxon>Teleostei</taxon>
        <taxon>Neoteleostei</taxon>
        <taxon>Acanthomorphata</taxon>
        <taxon>Gobiaria</taxon>
        <taxon>Gobiiformes</taxon>
        <taxon>Gobioidei</taxon>
        <taxon>Gobiidae</taxon>
        <taxon>Gobionellinae</taxon>
        <taxon>Mugilogobius</taxon>
    </lineage>
</organism>
<sequence>MPPGQSLPEACPQLAPVPVNTRCEVVDGTHFLGTTLLITYPVEFWLDQGKMAPAVNRRRVLAAILLLRRLRRRRRSMWVHPINEPRLQYGAYYHLVAELQLYPEKHHDYFRMSAEKMEELLSIVGPEIQRLDTNYRKSIEPKQRLAVTIR</sequence>
<proteinExistence type="predicted"/>
<dbReference type="EMBL" id="JBBPFD010000002">
    <property type="protein sequence ID" value="KAK7938591.1"/>
    <property type="molecule type" value="Genomic_DNA"/>
</dbReference>
<gene>
    <name evidence="1" type="ORF">WMY93_001917</name>
</gene>